<protein>
    <recommendedName>
        <fullName evidence="3 8">ubiquitinyl hydrolase 1</fullName>
        <ecNumber evidence="3 8">3.4.19.12</ecNumber>
    </recommendedName>
</protein>
<feature type="site" description="Transition state stabilizer" evidence="8">
    <location>
        <position position="95"/>
    </location>
</feature>
<evidence type="ECO:0000256" key="4">
    <source>
        <dbReference type="ARBA" id="ARBA00022670"/>
    </source>
</evidence>
<dbReference type="PANTHER" id="PTHR10589">
    <property type="entry name" value="UBIQUITIN CARBOXYL-TERMINAL HYDROLASE"/>
    <property type="match status" value="1"/>
</dbReference>
<feature type="active site" description="Proton donor" evidence="8">
    <location>
        <position position="218"/>
    </location>
</feature>
<dbReference type="PROSITE" id="PS52049">
    <property type="entry name" value="ULD"/>
    <property type="match status" value="1"/>
</dbReference>
<dbReference type="InterPro" id="IPR038765">
    <property type="entry name" value="Papain-like_cys_pep_sf"/>
</dbReference>
<feature type="compositionally biased region" description="Basic residues" evidence="9">
    <location>
        <begin position="171"/>
        <end position="190"/>
    </location>
</feature>
<dbReference type="Gene3D" id="3.40.532.10">
    <property type="entry name" value="Peptidase C12, ubiquitin carboxyl-terminal hydrolase"/>
    <property type="match status" value="1"/>
</dbReference>
<feature type="site" description="Important for enzyme activity" evidence="8">
    <location>
        <position position="233"/>
    </location>
</feature>
<proteinExistence type="inferred from homology"/>
<dbReference type="GO" id="GO:0004843">
    <property type="term" value="F:cysteine-type deubiquitinase activity"/>
    <property type="evidence" value="ECO:0007669"/>
    <property type="project" value="UniProtKB-UniRule"/>
</dbReference>
<dbReference type="HOGENOM" id="CLU_018316_3_1_1"/>
<dbReference type="Pfam" id="PF18031">
    <property type="entry name" value="UCH_C"/>
    <property type="match status" value="1"/>
</dbReference>
<evidence type="ECO:0000313" key="11">
    <source>
        <dbReference type="EMBL" id="KDQ58012.1"/>
    </source>
</evidence>
<dbReference type="InterPro" id="IPR001578">
    <property type="entry name" value="Peptidase_C12_UCH"/>
</dbReference>
<keyword evidence="7 8" id="KW-0788">Thiol protease</keyword>
<feature type="domain" description="UCH catalytic" evidence="10">
    <location>
        <begin position="19"/>
        <end position="296"/>
    </location>
</feature>
<feature type="region of interest" description="Disordered" evidence="9">
    <location>
        <begin position="171"/>
        <end position="214"/>
    </location>
</feature>
<keyword evidence="5 8" id="KW-0833">Ubl conjugation pathway</keyword>
<dbReference type="InterPro" id="IPR036959">
    <property type="entry name" value="Peptidase_C12_UCH_sf"/>
</dbReference>
<organism evidence="11 12">
    <name type="scientific">Jaapia argillacea MUCL 33604</name>
    <dbReference type="NCBI Taxonomy" id="933084"/>
    <lineage>
        <taxon>Eukaryota</taxon>
        <taxon>Fungi</taxon>
        <taxon>Dikarya</taxon>
        <taxon>Basidiomycota</taxon>
        <taxon>Agaricomycotina</taxon>
        <taxon>Agaricomycetes</taxon>
        <taxon>Agaricomycetidae</taxon>
        <taxon>Jaapiales</taxon>
        <taxon>Jaapiaceae</taxon>
        <taxon>Jaapia</taxon>
    </lineage>
</organism>
<dbReference type="PANTHER" id="PTHR10589:SF16">
    <property type="entry name" value="UBIQUITIN CARBOXYL-TERMINAL HYDROLASE ISOZYME L5"/>
    <property type="match status" value="1"/>
</dbReference>
<dbReference type="AlphaFoldDB" id="A0A067Q3F4"/>
<evidence type="ECO:0000313" key="12">
    <source>
        <dbReference type="Proteomes" id="UP000027265"/>
    </source>
</evidence>
<feature type="active site" description="Nucleophile" evidence="8">
    <location>
        <position position="101"/>
    </location>
</feature>
<evidence type="ECO:0000256" key="7">
    <source>
        <dbReference type="ARBA" id="ARBA00022807"/>
    </source>
</evidence>
<dbReference type="PROSITE" id="PS52048">
    <property type="entry name" value="UCH_DOMAIN"/>
    <property type="match status" value="1"/>
</dbReference>
<dbReference type="OrthoDB" id="1924260at2759"/>
<sequence>MSSEASNSRQVSHDLVGGTFAVIESDPGVFSSLIRKLGIPNLEVVELYSIDPWAVDHLSPYGLIFCYLWGKDKDGHGRPQDEEDPAAKRVWFANQLSDDACASQAILNVLLNCPDVELGDELKTFKDDTEEMNSVMKGLAISNCPSIRRAQNSLARPADIRGALNAISKTTLKHHSKTHSKPPPAKRRKLSPPPLPKPKPKPKPKTNEGETEEDETFHFIGYVPAYGKVWELDGLKSGPLEVGELPETETETPSATGRQGWMDVVRPAIRMKMDKFGGGGESGTGDIRFNLLAIVDCGWCRASDEMEMVKKERGWIEGRLGEVFGEGWKEKVDPQLLLTATQTFKTSAHPNPDSPVPKFMKDFGAKAMAKQMEIMEMPERDLVRRWEECVRKGMEAKVIVEDEWERGVGARTEHLKRTHDYEPFIREFITRLHAEGLLNPVLGKDENGRKVPVTRSRKKE</sequence>
<reference evidence="12" key="1">
    <citation type="journal article" date="2014" name="Proc. Natl. Acad. Sci. U.S.A.">
        <title>Extensive sampling of basidiomycete genomes demonstrates inadequacy of the white-rot/brown-rot paradigm for wood decay fungi.</title>
        <authorList>
            <person name="Riley R."/>
            <person name="Salamov A.A."/>
            <person name="Brown D.W."/>
            <person name="Nagy L.G."/>
            <person name="Floudas D."/>
            <person name="Held B.W."/>
            <person name="Levasseur A."/>
            <person name="Lombard V."/>
            <person name="Morin E."/>
            <person name="Otillar R."/>
            <person name="Lindquist E.A."/>
            <person name="Sun H."/>
            <person name="LaButti K.M."/>
            <person name="Schmutz J."/>
            <person name="Jabbour D."/>
            <person name="Luo H."/>
            <person name="Baker S.E."/>
            <person name="Pisabarro A.G."/>
            <person name="Walton J.D."/>
            <person name="Blanchette R.A."/>
            <person name="Henrissat B."/>
            <person name="Martin F."/>
            <person name="Cullen D."/>
            <person name="Hibbett D.S."/>
            <person name="Grigoriev I.V."/>
        </authorList>
    </citation>
    <scope>NUCLEOTIDE SEQUENCE [LARGE SCALE GENOMIC DNA]</scope>
    <source>
        <strain evidence="12">MUCL 33604</strain>
    </source>
</reference>
<evidence type="ECO:0000256" key="1">
    <source>
        <dbReference type="ARBA" id="ARBA00000707"/>
    </source>
</evidence>
<evidence type="ECO:0000256" key="9">
    <source>
        <dbReference type="SAM" id="MobiDB-lite"/>
    </source>
</evidence>
<evidence type="ECO:0000256" key="8">
    <source>
        <dbReference type="PROSITE-ProRule" id="PRU01393"/>
    </source>
</evidence>
<dbReference type="GO" id="GO:0016579">
    <property type="term" value="P:protein deubiquitination"/>
    <property type="evidence" value="ECO:0007669"/>
    <property type="project" value="TreeGrafter"/>
</dbReference>
<dbReference type="SUPFAM" id="SSF54001">
    <property type="entry name" value="Cysteine proteinases"/>
    <property type="match status" value="1"/>
</dbReference>
<keyword evidence="4 8" id="KW-0645">Protease</keyword>
<dbReference type="EC" id="3.4.19.12" evidence="3 8"/>
<accession>A0A067Q3F4</accession>
<evidence type="ECO:0000259" key="10">
    <source>
        <dbReference type="PROSITE" id="PS52048"/>
    </source>
</evidence>
<dbReference type="EMBL" id="KL197718">
    <property type="protein sequence ID" value="KDQ58012.1"/>
    <property type="molecule type" value="Genomic_DNA"/>
</dbReference>
<comment type="catalytic activity">
    <reaction evidence="1 8">
        <text>Thiol-dependent hydrolysis of ester, thioester, amide, peptide and isopeptide bonds formed by the C-terminal Gly of ubiquitin (a 76-residue protein attached to proteins as an intracellular targeting signal).</text>
        <dbReference type="EC" id="3.4.19.12"/>
    </reaction>
</comment>
<dbReference type="Proteomes" id="UP000027265">
    <property type="component" value="Unassembled WGS sequence"/>
</dbReference>
<keyword evidence="12" id="KW-1185">Reference proteome</keyword>
<evidence type="ECO:0000256" key="6">
    <source>
        <dbReference type="ARBA" id="ARBA00022801"/>
    </source>
</evidence>
<dbReference type="InParanoid" id="A0A067Q3F4"/>
<name>A0A067Q3F4_9AGAM</name>
<dbReference type="GO" id="GO:0005737">
    <property type="term" value="C:cytoplasm"/>
    <property type="evidence" value="ECO:0007669"/>
    <property type="project" value="TreeGrafter"/>
</dbReference>
<evidence type="ECO:0000256" key="3">
    <source>
        <dbReference type="ARBA" id="ARBA00012759"/>
    </source>
</evidence>
<gene>
    <name evidence="11" type="ORF">JAAARDRAFT_34821</name>
</gene>
<dbReference type="GO" id="GO:0006511">
    <property type="term" value="P:ubiquitin-dependent protein catabolic process"/>
    <property type="evidence" value="ECO:0007669"/>
    <property type="project" value="UniProtKB-UniRule"/>
</dbReference>
<keyword evidence="6 8" id="KW-0378">Hydrolase</keyword>
<dbReference type="InterPro" id="IPR041507">
    <property type="entry name" value="UCH_C"/>
</dbReference>
<evidence type="ECO:0000256" key="5">
    <source>
        <dbReference type="ARBA" id="ARBA00022786"/>
    </source>
</evidence>
<comment type="similarity">
    <text evidence="2 8">Belongs to the peptidase C12 family.</text>
</comment>
<dbReference type="STRING" id="933084.A0A067Q3F4"/>
<evidence type="ECO:0000256" key="2">
    <source>
        <dbReference type="ARBA" id="ARBA00009326"/>
    </source>
</evidence>
<dbReference type="Pfam" id="PF01088">
    <property type="entry name" value="Peptidase_C12"/>
    <property type="match status" value="1"/>
</dbReference>